<accession>A0A9P0MD23</accession>
<comment type="caution">
    <text evidence="1">The sequence shown here is derived from an EMBL/GenBank/DDBJ whole genome shotgun (WGS) entry which is preliminary data.</text>
</comment>
<proteinExistence type="predicted"/>
<reference evidence="1" key="1">
    <citation type="submission" date="2022-03" db="EMBL/GenBank/DDBJ databases">
        <authorList>
            <person name="Sayadi A."/>
        </authorList>
    </citation>
    <scope>NUCLEOTIDE SEQUENCE</scope>
</reference>
<dbReference type="AlphaFoldDB" id="A0A9P0MD23"/>
<dbReference type="EMBL" id="CAKOFQ010008118">
    <property type="protein sequence ID" value="CAH2011776.1"/>
    <property type="molecule type" value="Genomic_DNA"/>
</dbReference>
<organism evidence="1 2">
    <name type="scientific">Acanthoscelides obtectus</name>
    <name type="common">Bean weevil</name>
    <name type="synonym">Bruchus obtectus</name>
    <dbReference type="NCBI Taxonomy" id="200917"/>
    <lineage>
        <taxon>Eukaryota</taxon>
        <taxon>Metazoa</taxon>
        <taxon>Ecdysozoa</taxon>
        <taxon>Arthropoda</taxon>
        <taxon>Hexapoda</taxon>
        <taxon>Insecta</taxon>
        <taxon>Pterygota</taxon>
        <taxon>Neoptera</taxon>
        <taxon>Endopterygota</taxon>
        <taxon>Coleoptera</taxon>
        <taxon>Polyphaga</taxon>
        <taxon>Cucujiformia</taxon>
        <taxon>Chrysomeloidea</taxon>
        <taxon>Chrysomelidae</taxon>
        <taxon>Bruchinae</taxon>
        <taxon>Bruchini</taxon>
        <taxon>Acanthoscelides</taxon>
    </lineage>
</organism>
<gene>
    <name evidence="1" type="ORF">ACAOBT_LOCUS32404</name>
</gene>
<evidence type="ECO:0000313" key="2">
    <source>
        <dbReference type="Proteomes" id="UP001152888"/>
    </source>
</evidence>
<dbReference type="Proteomes" id="UP001152888">
    <property type="component" value="Unassembled WGS sequence"/>
</dbReference>
<keyword evidence="2" id="KW-1185">Reference proteome</keyword>
<sequence length="83" mass="9559">MYNTATQLAISSSKAGLLRIYCGDVKNVWFWDYDTRNARQIYTKVFQSQANFLYLTRSLPMPTLCRRGPYHSSARADTLSATR</sequence>
<name>A0A9P0MD23_ACAOB</name>
<evidence type="ECO:0000313" key="1">
    <source>
        <dbReference type="EMBL" id="CAH2011776.1"/>
    </source>
</evidence>
<protein>
    <submittedName>
        <fullName evidence="1">Uncharacterized protein</fullName>
    </submittedName>
</protein>